<dbReference type="InterPro" id="IPR027417">
    <property type="entry name" value="P-loop_NTPase"/>
</dbReference>
<dbReference type="EnsemblMetazoa" id="G33102.1">
    <property type="protein sequence ID" value="G33102.1:cds"/>
    <property type="gene ID" value="G33102"/>
</dbReference>
<dbReference type="Gene3D" id="3.40.50.300">
    <property type="entry name" value="P-loop containing nucleotide triphosphate hydrolases"/>
    <property type="match status" value="1"/>
</dbReference>
<keyword evidence="2" id="KW-1185">Reference proteome</keyword>
<organism evidence="1 2">
    <name type="scientific">Magallana gigas</name>
    <name type="common">Pacific oyster</name>
    <name type="synonym">Crassostrea gigas</name>
    <dbReference type="NCBI Taxonomy" id="29159"/>
    <lineage>
        <taxon>Eukaryota</taxon>
        <taxon>Metazoa</taxon>
        <taxon>Spiralia</taxon>
        <taxon>Lophotrochozoa</taxon>
        <taxon>Mollusca</taxon>
        <taxon>Bivalvia</taxon>
        <taxon>Autobranchia</taxon>
        <taxon>Pteriomorphia</taxon>
        <taxon>Ostreida</taxon>
        <taxon>Ostreoidea</taxon>
        <taxon>Ostreidae</taxon>
        <taxon>Magallana</taxon>
    </lineage>
</organism>
<sequence>MFNSETRREPESGSVPVILMSPESLFHRESEWRQLFSTEIYLSRVAAIAVDEAHCVEQCNKPEVVRTYLERNSKHAAAPRTHFYLINSGVRPCTEGDAFRTDYRRLPELRGGAGYKKNLRVYVLHEHTIRTIKSRYEESRRSLKYYGPAIVQVETTTKNISTFKKTLIESLKPGRHYRLVNATCHPTFGIELKADSIKMRTNFFSPPTFTLADASSLANCTRLCLGPVQVESIGETGVVSTGSRRREVQLAMEGRSALFTLWGKETNLEVVTGDLYIVQNIVPSNDFTKQRCYSSTPLTKFETYESAELREHFEGVVQSVSFTSNLINIQDNMFTISKNNLAKIFPENSSS</sequence>
<dbReference type="AlphaFoldDB" id="A0A8W8MHR1"/>
<proteinExistence type="predicted"/>
<dbReference type="Proteomes" id="UP000005408">
    <property type="component" value="Unassembled WGS sequence"/>
</dbReference>
<reference evidence="1" key="1">
    <citation type="submission" date="2022-08" db="UniProtKB">
        <authorList>
            <consortium name="EnsemblMetazoa"/>
        </authorList>
    </citation>
    <scope>IDENTIFICATION</scope>
    <source>
        <strain evidence="1">05x7-T-G4-1.051#20</strain>
    </source>
</reference>
<accession>A0A8W8MHR1</accession>
<name>A0A8W8MHR1_MAGGI</name>
<protein>
    <submittedName>
        <fullName evidence="1">Uncharacterized protein</fullName>
    </submittedName>
</protein>
<evidence type="ECO:0000313" key="2">
    <source>
        <dbReference type="Proteomes" id="UP000005408"/>
    </source>
</evidence>
<evidence type="ECO:0000313" key="1">
    <source>
        <dbReference type="EnsemblMetazoa" id="G33102.1:cds"/>
    </source>
</evidence>